<proteinExistence type="predicted"/>
<dbReference type="RefSeq" id="WP_345411147.1">
    <property type="nucleotide sequence ID" value="NZ_BAABKX010000009.1"/>
</dbReference>
<sequence>MTAYTTSEEYLPEDPNGEVTLQVTDGDTKEIFTTRAHIAQDPEELADPEPLTIVRGPHESVEEEWFIEILEAEIDEIEIDQEVLSECIKQSQENSNVVNARSDELRALLLYLVETGRYNSVSEAVRGLLEDHLADNYPDLVKEYVDIRTELEREELSSQLGGDRNK</sequence>
<accession>A0AAV3UII1</accession>
<dbReference type="AlphaFoldDB" id="A0AAV3UII1"/>
<dbReference type="Proteomes" id="UP001501729">
    <property type="component" value="Unassembled WGS sequence"/>
</dbReference>
<evidence type="ECO:0000313" key="2">
    <source>
        <dbReference type="Proteomes" id="UP001501729"/>
    </source>
</evidence>
<keyword evidence="2" id="KW-1185">Reference proteome</keyword>
<evidence type="ECO:0000313" key="1">
    <source>
        <dbReference type="EMBL" id="GAA5051860.1"/>
    </source>
</evidence>
<organism evidence="1 2">
    <name type="scientific">Haladaptatus pallidirubidus</name>
    <dbReference type="NCBI Taxonomy" id="1008152"/>
    <lineage>
        <taxon>Archaea</taxon>
        <taxon>Methanobacteriati</taxon>
        <taxon>Methanobacteriota</taxon>
        <taxon>Stenosarchaea group</taxon>
        <taxon>Halobacteria</taxon>
        <taxon>Halobacteriales</taxon>
        <taxon>Haladaptataceae</taxon>
        <taxon>Haladaptatus</taxon>
    </lineage>
</organism>
<reference evidence="1 2" key="1">
    <citation type="journal article" date="2019" name="Int. J. Syst. Evol. Microbiol.">
        <title>The Global Catalogue of Microorganisms (GCM) 10K type strain sequencing project: providing services to taxonomists for standard genome sequencing and annotation.</title>
        <authorList>
            <consortium name="The Broad Institute Genomics Platform"/>
            <consortium name="The Broad Institute Genome Sequencing Center for Infectious Disease"/>
            <person name="Wu L."/>
            <person name="Ma J."/>
        </authorList>
    </citation>
    <scope>NUCLEOTIDE SEQUENCE [LARGE SCALE GENOMIC DNA]</scope>
    <source>
        <strain evidence="1 2">JCM 17504</strain>
    </source>
</reference>
<dbReference type="EMBL" id="BAABKX010000009">
    <property type="protein sequence ID" value="GAA5051860.1"/>
    <property type="molecule type" value="Genomic_DNA"/>
</dbReference>
<gene>
    <name evidence="1" type="ORF">GCM10025751_27510</name>
</gene>
<name>A0AAV3UII1_9EURY</name>
<protein>
    <submittedName>
        <fullName evidence="1">Uncharacterized protein</fullName>
    </submittedName>
</protein>
<comment type="caution">
    <text evidence="1">The sequence shown here is derived from an EMBL/GenBank/DDBJ whole genome shotgun (WGS) entry which is preliminary data.</text>
</comment>